<dbReference type="Pfam" id="PF12686">
    <property type="entry name" value="DUF3800"/>
    <property type="match status" value="1"/>
</dbReference>
<geneLocation type="plasmid" evidence="1 2">
    <name>pQ15_94_4</name>
</geneLocation>
<evidence type="ECO:0000313" key="2">
    <source>
        <dbReference type="Proteomes" id="UP000663946"/>
    </source>
</evidence>
<proteinExistence type="predicted"/>
<accession>A0AAJ4N9F8</accession>
<dbReference type="AlphaFoldDB" id="A0AAJ4N9F8"/>
<dbReference type="RefSeq" id="WP_333723009.1">
    <property type="nucleotide sequence ID" value="NZ_CP049221.1"/>
</dbReference>
<dbReference type="EMBL" id="CP049221">
    <property type="protein sequence ID" value="QTG17304.1"/>
    <property type="molecule type" value="Genomic_DNA"/>
</dbReference>
<dbReference type="Proteomes" id="UP000663946">
    <property type="component" value="Plasmid pQ15_94_4"/>
</dbReference>
<organism evidence="1 2">
    <name type="scientific">Agrobacterium tumefaciens</name>
    <dbReference type="NCBI Taxonomy" id="358"/>
    <lineage>
        <taxon>Bacteria</taxon>
        <taxon>Pseudomonadati</taxon>
        <taxon>Pseudomonadota</taxon>
        <taxon>Alphaproteobacteria</taxon>
        <taxon>Hyphomicrobiales</taxon>
        <taxon>Rhizobiaceae</taxon>
        <taxon>Rhizobium/Agrobacterium group</taxon>
        <taxon>Agrobacterium</taxon>
        <taxon>Agrobacterium tumefaciens complex</taxon>
    </lineage>
</organism>
<reference evidence="1" key="1">
    <citation type="submission" date="2020-02" db="EMBL/GenBank/DDBJ databases">
        <title>Unexpected conservation and global transmission of agrobacterial virulence plasmids.</title>
        <authorList>
            <person name="Weisberg A.J."/>
            <person name="Davis E.W. II"/>
            <person name="Tabima J.R."/>
            <person name="Belcher M.S."/>
            <person name="Miller M."/>
            <person name="Kuo C.-H."/>
            <person name="Loper J.E."/>
            <person name="Grunwald N.J."/>
            <person name="Putnam M.L."/>
            <person name="Chang J.H."/>
        </authorList>
    </citation>
    <scope>NUCLEOTIDE SEQUENCE</scope>
    <source>
        <strain evidence="1">Q15/94</strain>
        <plasmid evidence="1">pQ15_94_4</plasmid>
    </source>
</reference>
<protein>
    <submittedName>
        <fullName evidence="1">DUF3800 domain-containing protein</fullName>
    </submittedName>
</protein>
<dbReference type="InterPro" id="IPR024524">
    <property type="entry name" value="DUF3800"/>
</dbReference>
<name>A0AAJ4N9F8_AGRTU</name>
<evidence type="ECO:0000313" key="1">
    <source>
        <dbReference type="EMBL" id="QTG17304.1"/>
    </source>
</evidence>
<gene>
    <name evidence="1" type="ORF">G6M86_28890</name>
</gene>
<sequence length="366" mass="41026">MTNIFFLDESGNTGDLVKAGANLGFGDQSIFVLVAVGIDNEAALAAEFSRLRTIHRIHGSELKSKRLVGKPGVAADIAKYLQHRRLPVFVEVVDKRFFICATMVNHFVIPPVSQEFDGRRDVMEMKNHVAEYLHALAPLPVLQSYINACSAPSISATRTAFVEMAGWLDGRAATDGNAEFILKFVRDTIDEFEQGARSPDGEVNLYLPDPDLSKASNPFWMLPNLSSLTNIYGRINLFRQRKMADVTLVHDEQLQFGHILQSGKKTMEELAQAGKDWSIRNADYRVLERAEMRFLRSEESVGIQAADVLAGFIMRFVQQVQGSEMPAREFTEAYRAFADFTNPGRGTGINYVLPTRMVNLLNLFWL</sequence>
<keyword evidence="1" id="KW-0614">Plasmid</keyword>